<dbReference type="InterPro" id="IPR051489">
    <property type="entry name" value="ADAM_Metalloproteinase"/>
</dbReference>
<comment type="caution">
    <text evidence="3">The sequence shown here is derived from an EMBL/GenBank/DDBJ whole genome shotgun (WGS) entry which is preliminary data.</text>
</comment>
<dbReference type="AlphaFoldDB" id="A0AAV4HI15"/>
<keyword evidence="4" id="KW-1185">Reference proteome</keyword>
<dbReference type="EMBL" id="BMAT01012714">
    <property type="protein sequence ID" value="GFR97807.1"/>
    <property type="molecule type" value="Genomic_DNA"/>
</dbReference>
<evidence type="ECO:0000259" key="2">
    <source>
        <dbReference type="PROSITE" id="PS50215"/>
    </source>
</evidence>
<dbReference type="Pfam" id="PF13574">
    <property type="entry name" value="Reprolysin_2"/>
    <property type="match status" value="1"/>
</dbReference>
<dbReference type="GO" id="GO:0005886">
    <property type="term" value="C:plasma membrane"/>
    <property type="evidence" value="ECO:0007669"/>
    <property type="project" value="TreeGrafter"/>
</dbReference>
<dbReference type="GO" id="GO:0046872">
    <property type="term" value="F:metal ion binding"/>
    <property type="evidence" value="ECO:0007669"/>
    <property type="project" value="UniProtKB-KW"/>
</dbReference>
<evidence type="ECO:0000313" key="4">
    <source>
        <dbReference type="Proteomes" id="UP000762676"/>
    </source>
</evidence>
<evidence type="ECO:0000256" key="1">
    <source>
        <dbReference type="PROSITE-ProRule" id="PRU00276"/>
    </source>
</evidence>
<proteinExistence type="predicted"/>
<comment type="caution">
    <text evidence="1">Lacks conserved residue(s) required for the propagation of feature annotation.</text>
</comment>
<dbReference type="PANTHER" id="PTHR45702">
    <property type="entry name" value="ADAM10/ADAM17 METALLOPEPTIDASE FAMILY MEMBER"/>
    <property type="match status" value="1"/>
</dbReference>
<organism evidence="3 4">
    <name type="scientific">Elysia marginata</name>
    <dbReference type="NCBI Taxonomy" id="1093978"/>
    <lineage>
        <taxon>Eukaryota</taxon>
        <taxon>Metazoa</taxon>
        <taxon>Spiralia</taxon>
        <taxon>Lophotrochozoa</taxon>
        <taxon>Mollusca</taxon>
        <taxon>Gastropoda</taxon>
        <taxon>Heterobranchia</taxon>
        <taxon>Euthyneura</taxon>
        <taxon>Panpulmonata</taxon>
        <taxon>Sacoglossa</taxon>
        <taxon>Placobranchoidea</taxon>
        <taxon>Plakobranchidae</taxon>
        <taxon>Elysia</taxon>
    </lineage>
</organism>
<keyword evidence="3" id="KW-0645">Protease</keyword>
<feature type="active site" evidence="1">
    <location>
        <position position="230"/>
    </location>
</feature>
<evidence type="ECO:0000313" key="3">
    <source>
        <dbReference type="EMBL" id="GFR97807.1"/>
    </source>
</evidence>
<dbReference type="PANTHER" id="PTHR45702:SF2">
    <property type="entry name" value="KUZBANIAN, ISOFORM A"/>
    <property type="match status" value="1"/>
</dbReference>
<dbReference type="Gene3D" id="3.40.390.10">
    <property type="entry name" value="Collagenase (Catalytic Domain)"/>
    <property type="match status" value="1"/>
</dbReference>
<dbReference type="GO" id="GO:0006509">
    <property type="term" value="P:membrane protein ectodomain proteolysis"/>
    <property type="evidence" value="ECO:0007669"/>
    <property type="project" value="TreeGrafter"/>
</dbReference>
<dbReference type="SUPFAM" id="SSF55486">
    <property type="entry name" value="Metalloproteases ('zincins'), catalytic domain"/>
    <property type="match status" value="1"/>
</dbReference>
<feature type="domain" description="Peptidase M12B" evidence="2">
    <location>
        <begin position="226"/>
        <end position="288"/>
    </location>
</feature>
<keyword evidence="1" id="KW-0479">Metal-binding</keyword>
<keyword evidence="1" id="KW-0862">Zinc</keyword>
<dbReference type="InterPro" id="IPR024079">
    <property type="entry name" value="MetalloPept_cat_dom_sf"/>
</dbReference>
<sequence length="413" mass="46215">MQTRSRSTFAESVCAFLHISSSFCLCSLHSTFHHFDVLSSGDISVKVVRSADQTSVHQTTRLSFTAFQTSFALALSPDSSVLHPNAKATVVDANGDTTSFEIDRSSFFSGTANGNPMFEADAAKVGSSWIIHIHTPQEFYAVEPLRFYDSKTNTSHMIAYRGRDIRADNRSHNQPFCQEVSLEQTLNVSTYSRQNSDNRKPVVTKKQFLRSRKNTISYGRSSYSHVVAHEMGHLWGAIHDPTREGTECTPPGYKGGPYLMYPYVRTSLTPNAFTFSPCSRRKIGKILEGWCWYGRCESYCEKLGRLKTPARDIRPCQCTQTRAVMCQQCCQYLDIAGSGTRCQVMGGKLKNGSSCAKGVCINGVCENYKVDDQVMTYKYLLPPSDDSPCKLRGSLNVVFLIFMALKSYGFIDW</sequence>
<feature type="binding site" evidence="1">
    <location>
        <position position="229"/>
    </location>
    <ligand>
        <name>Zn(2+)</name>
        <dbReference type="ChEBI" id="CHEBI:29105"/>
        <note>catalytic</note>
    </ligand>
</feature>
<reference evidence="3 4" key="1">
    <citation type="journal article" date="2021" name="Elife">
        <title>Chloroplast acquisition without the gene transfer in kleptoplastic sea slugs, Plakobranchus ocellatus.</title>
        <authorList>
            <person name="Maeda T."/>
            <person name="Takahashi S."/>
            <person name="Yoshida T."/>
            <person name="Shimamura S."/>
            <person name="Takaki Y."/>
            <person name="Nagai Y."/>
            <person name="Toyoda A."/>
            <person name="Suzuki Y."/>
            <person name="Arimoto A."/>
            <person name="Ishii H."/>
            <person name="Satoh N."/>
            <person name="Nishiyama T."/>
            <person name="Hasebe M."/>
            <person name="Maruyama T."/>
            <person name="Minagawa J."/>
            <person name="Obokata J."/>
            <person name="Shigenobu S."/>
        </authorList>
    </citation>
    <scope>NUCLEOTIDE SEQUENCE [LARGE SCALE GENOMIC DNA]</scope>
</reference>
<name>A0AAV4HI15_9GAST</name>
<accession>A0AAV4HI15</accession>
<dbReference type="InterPro" id="IPR001590">
    <property type="entry name" value="Peptidase_M12B"/>
</dbReference>
<dbReference type="Proteomes" id="UP000762676">
    <property type="component" value="Unassembled WGS sequence"/>
</dbReference>
<dbReference type="GO" id="GO:0004222">
    <property type="term" value="F:metalloendopeptidase activity"/>
    <property type="evidence" value="ECO:0007669"/>
    <property type="project" value="InterPro"/>
</dbReference>
<dbReference type="PROSITE" id="PS50215">
    <property type="entry name" value="ADAM_MEPRO"/>
    <property type="match status" value="1"/>
</dbReference>
<protein>
    <submittedName>
        <fullName evidence="3">ADAM 17-like protease</fullName>
    </submittedName>
</protein>
<gene>
    <name evidence="3" type="ORF">ElyMa_006333500</name>
</gene>
<feature type="binding site" evidence="1">
    <location>
        <position position="233"/>
    </location>
    <ligand>
        <name>Zn(2+)</name>
        <dbReference type="ChEBI" id="CHEBI:29105"/>
        <note>catalytic</note>
    </ligand>
</feature>
<feature type="binding site" evidence="1">
    <location>
        <position position="239"/>
    </location>
    <ligand>
        <name>Zn(2+)</name>
        <dbReference type="ChEBI" id="CHEBI:29105"/>
        <note>catalytic</note>
    </ligand>
</feature>
<keyword evidence="3" id="KW-0378">Hydrolase</keyword>